<dbReference type="EMBL" id="CP049808">
    <property type="protein sequence ID" value="QIT20003.1"/>
    <property type="molecule type" value="Genomic_DNA"/>
</dbReference>
<feature type="transmembrane region" description="Helical" evidence="1">
    <location>
        <begin position="83"/>
        <end position="102"/>
    </location>
</feature>
<gene>
    <name evidence="2" type="ORF">G8E09_19530</name>
</gene>
<protein>
    <submittedName>
        <fullName evidence="2">Uncharacterized protein</fullName>
    </submittedName>
</protein>
<geneLocation type="plasmid" evidence="3">
    <name>pa1254_2</name>
</geneLocation>
<name>A0A6H0G051_ACIPI</name>
<reference evidence="2 3" key="1">
    <citation type="submission" date="2020-03" db="EMBL/GenBank/DDBJ databases">
        <authorList>
            <person name="Zhang L."/>
            <person name="Han X."/>
            <person name="Chen Y."/>
            <person name="Yu Y."/>
        </authorList>
    </citation>
    <scope>NUCLEOTIDE SEQUENCE [LARGE SCALE GENOMIC DNA]</scope>
    <source>
        <strain evidence="2 3">A1254</strain>
        <plasmid evidence="3">pa1254_2</plasmid>
    </source>
</reference>
<organism evidence="2 3">
    <name type="scientific">Acinetobacter pittii</name>
    <name type="common">Acinetobacter genomosp. 3</name>
    <dbReference type="NCBI Taxonomy" id="48296"/>
    <lineage>
        <taxon>Bacteria</taxon>
        <taxon>Pseudomonadati</taxon>
        <taxon>Pseudomonadota</taxon>
        <taxon>Gammaproteobacteria</taxon>
        <taxon>Moraxellales</taxon>
        <taxon>Moraxellaceae</taxon>
        <taxon>Acinetobacter</taxon>
        <taxon>Acinetobacter calcoaceticus/baumannii complex</taxon>
    </lineage>
</organism>
<sequence>MKKLDMNKVDQAVINYKFFENSDQFKKVFSLIKANSKLLKASWIITGVIAILCWMIIFFSACISMVQSIILHTETLFNTYPTLAWYILLTAAVFSVASYFAYSHIKNDILETRNIHLPNITDNDILSLDDTNIDKYFSNEISIDKLKQYKEIANISQSFSTLLLQIMNDRKGKILWIDYILLGGINFINAGEMEKDKATKMKEADKIKTEIKGLSK</sequence>
<keyword evidence="1" id="KW-0812">Transmembrane</keyword>
<evidence type="ECO:0000313" key="2">
    <source>
        <dbReference type="EMBL" id="QIT20003.1"/>
    </source>
</evidence>
<dbReference type="AlphaFoldDB" id="A0A6H0G051"/>
<evidence type="ECO:0000256" key="1">
    <source>
        <dbReference type="SAM" id="Phobius"/>
    </source>
</evidence>
<accession>A0A6H0G051</accession>
<keyword evidence="2" id="KW-0614">Plasmid</keyword>
<evidence type="ECO:0000313" key="3">
    <source>
        <dbReference type="Proteomes" id="UP000501692"/>
    </source>
</evidence>
<keyword evidence="1" id="KW-0472">Membrane</keyword>
<proteinExistence type="predicted"/>
<keyword evidence="1" id="KW-1133">Transmembrane helix</keyword>
<dbReference type="Proteomes" id="UP000501692">
    <property type="component" value="Plasmid pA1254_2"/>
</dbReference>
<dbReference type="RefSeq" id="WP_167564487.1">
    <property type="nucleotide sequence ID" value="NZ_CP049808.1"/>
</dbReference>
<feature type="transmembrane region" description="Helical" evidence="1">
    <location>
        <begin position="43"/>
        <end position="71"/>
    </location>
</feature>